<feature type="transmembrane region" description="Helical" evidence="4">
    <location>
        <begin position="9"/>
        <end position="30"/>
    </location>
</feature>
<dbReference type="Pfam" id="PF19300">
    <property type="entry name" value="BPD_transp_1_N"/>
    <property type="match status" value="1"/>
</dbReference>
<name>A4NXW4_HAEIF</name>
<accession>A4NXW4</accession>
<keyword evidence="2" id="KW-0813">Transport</keyword>
<evidence type="ECO:0000313" key="7">
    <source>
        <dbReference type="Proteomes" id="UP000005596"/>
    </source>
</evidence>
<dbReference type="AlphaFoldDB" id="A4NXW4"/>
<sequence>MFKFVFKRILMVIPTFIAITLITFALVHFIPGDPVEIMMGNVA</sequence>
<gene>
    <name evidence="6" type="ORF">CGSHiR3021_05414</name>
</gene>
<keyword evidence="4" id="KW-0812">Transmembrane</keyword>
<keyword evidence="3" id="KW-1003">Cell membrane</keyword>
<dbReference type="BioCyc" id="HINF375063:G119K-1089-MONOMER"/>
<organism evidence="6 7">
    <name type="scientific">Haemophilus influenzae 22.4-21</name>
    <dbReference type="NCBI Taxonomy" id="375063"/>
    <lineage>
        <taxon>Bacteria</taxon>
        <taxon>Pseudomonadati</taxon>
        <taxon>Pseudomonadota</taxon>
        <taxon>Gammaproteobacteria</taxon>
        <taxon>Pasteurellales</taxon>
        <taxon>Pasteurellaceae</taxon>
        <taxon>Haemophilus</taxon>
    </lineage>
</organism>
<evidence type="ECO:0000313" key="6">
    <source>
        <dbReference type="EMBL" id="EDK13917.1"/>
    </source>
</evidence>
<evidence type="ECO:0000256" key="1">
    <source>
        <dbReference type="ARBA" id="ARBA00004651"/>
    </source>
</evidence>
<dbReference type="GO" id="GO:0005886">
    <property type="term" value="C:plasma membrane"/>
    <property type="evidence" value="ECO:0007669"/>
    <property type="project" value="UniProtKB-SubCell"/>
</dbReference>
<protein>
    <submittedName>
        <fullName evidence="6">Dipeptide transport system permease protein</fullName>
    </submittedName>
</protein>
<evidence type="ECO:0000259" key="5">
    <source>
        <dbReference type="Pfam" id="PF19300"/>
    </source>
</evidence>
<reference evidence="6 7" key="1">
    <citation type="journal article" date="2007" name="Genome Biol.">
        <title>Characterization and modeling of the Haemophilus influenzae core and supragenomes based on the complete genomic sequences of Rd and 12 clinical nontypeable strains.</title>
        <authorList>
            <person name="Hogg J.S."/>
            <person name="Hu F.Z."/>
            <person name="Janto B."/>
            <person name="Boissy R."/>
            <person name="Hayes J."/>
            <person name="Keefe R."/>
            <person name="Post J.C."/>
            <person name="Ehrlich G.D."/>
        </authorList>
    </citation>
    <scope>NUCLEOTIDE SEQUENCE [LARGE SCALE GENOMIC DNA]</scope>
    <source>
        <strain evidence="6 7">22.4-21</strain>
    </source>
</reference>
<dbReference type="EMBL" id="AAZJ01000005">
    <property type="protein sequence ID" value="EDK13917.1"/>
    <property type="molecule type" value="Genomic_DNA"/>
</dbReference>
<dbReference type="InterPro" id="IPR045621">
    <property type="entry name" value="BPD_transp_1_N"/>
</dbReference>
<keyword evidence="4" id="KW-0472">Membrane</keyword>
<keyword evidence="4" id="KW-1133">Transmembrane helix</keyword>
<proteinExistence type="predicted"/>
<evidence type="ECO:0000256" key="3">
    <source>
        <dbReference type="ARBA" id="ARBA00022475"/>
    </source>
</evidence>
<comment type="subcellular location">
    <subcellularLocation>
        <location evidence="1">Cell membrane</location>
        <topology evidence="1">Multi-pass membrane protein</topology>
    </subcellularLocation>
</comment>
<evidence type="ECO:0000256" key="2">
    <source>
        <dbReference type="ARBA" id="ARBA00022448"/>
    </source>
</evidence>
<feature type="domain" description="ABC transporter type 1 GsiC-like N-terminal" evidence="5">
    <location>
        <begin position="1"/>
        <end position="41"/>
    </location>
</feature>
<dbReference type="Proteomes" id="UP000005596">
    <property type="component" value="Unassembled WGS sequence"/>
</dbReference>
<evidence type="ECO:0000256" key="4">
    <source>
        <dbReference type="SAM" id="Phobius"/>
    </source>
</evidence>